<evidence type="ECO:0000313" key="3">
    <source>
        <dbReference type="Proteomes" id="UP000582016"/>
    </source>
</evidence>
<name>A0A8H5K2E4_9HYPO</name>
<gene>
    <name evidence="2" type="ORF">FPHYL_5003</name>
</gene>
<sequence>MCFGRRSTSTVDKGFEAHDSHGFRDMGYRRGTNGRPHGPYHAPDTQSEPEKENKGQAGSQPKPRISPEHNTGSSGSGDKIDGQ</sequence>
<dbReference type="EMBL" id="JAAOAQ010000162">
    <property type="protein sequence ID" value="KAF5563806.1"/>
    <property type="molecule type" value="Genomic_DNA"/>
</dbReference>
<organism evidence="2 3">
    <name type="scientific">Fusarium phyllophilum</name>
    <dbReference type="NCBI Taxonomy" id="47803"/>
    <lineage>
        <taxon>Eukaryota</taxon>
        <taxon>Fungi</taxon>
        <taxon>Dikarya</taxon>
        <taxon>Ascomycota</taxon>
        <taxon>Pezizomycotina</taxon>
        <taxon>Sordariomycetes</taxon>
        <taxon>Hypocreomycetidae</taxon>
        <taxon>Hypocreales</taxon>
        <taxon>Nectriaceae</taxon>
        <taxon>Fusarium</taxon>
        <taxon>Fusarium fujikuroi species complex</taxon>
    </lineage>
</organism>
<keyword evidence="3" id="KW-1185">Reference proteome</keyword>
<comment type="caution">
    <text evidence="2">The sequence shown here is derived from an EMBL/GenBank/DDBJ whole genome shotgun (WGS) entry which is preliminary data.</text>
</comment>
<dbReference type="OrthoDB" id="10314835at2759"/>
<feature type="region of interest" description="Disordered" evidence="1">
    <location>
        <begin position="1"/>
        <end position="83"/>
    </location>
</feature>
<evidence type="ECO:0000313" key="2">
    <source>
        <dbReference type="EMBL" id="KAF5563806.1"/>
    </source>
</evidence>
<dbReference type="AlphaFoldDB" id="A0A8H5K2E4"/>
<dbReference type="Proteomes" id="UP000582016">
    <property type="component" value="Unassembled WGS sequence"/>
</dbReference>
<accession>A0A8H5K2E4</accession>
<evidence type="ECO:0000256" key="1">
    <source>
        <dbReference type="SAM" id="MobiDB-lite"/>
    </source>
</evidence>
<proteinExistence type="predicted"/>
<feature type="compositionally biased region" description="Basic and acidic residues" evidence="1">
    <location>
        <begin position="13"/>
        <end position="28"/>
    </location>
</feature>
<reference evidence="2 3" key="1">
    <citation type="submission" date="2020-05" db="EMBL/GenBank/DDBJ databases">
        <title>Identification and distribution of gene clusters putatively required for synthesis of sphingolipid metabolism inhibitors in phylogenetically diverse species of the filamentous fungus Fusarium.</title>
        <authorList>
            <person name="Kim H.-S."/>
            <person name="Busman M."/>
            <person name="Brown D.W."/>
            <person name="Divon H."/>
            <person name="Uhlig S."/>
            <person name="Proctor R.H."/>
        </authorList>
    </citation>
    <scope>NUCLEOTIDE SEQUENCE [LARGE SCALE GENOMIC DNA]</scope>
    <source>
        <strain evidence="2 3">NRRL 13617</strain>
    </source>
</reference>
<feature type="compositionally biased region" description="Polar residues" evidence="1">
    <location>
        <begin position="1"/>
        <end position="11"/>
    </location>
</feature>
<protein>
    <submittedName>
        <fullName evidence="2">Uncharacterized protein</fullName>
    </submittedName>
</protein>